<keyword evidence="7" id="KW-0067">ATP-binding</keyword>
<dbReference type="Gene3D" id="3.30.460.10">
    <property type="entry name" value="Beta Polymerase, domain 2"/>
    <property type="match status" value="1"/>
</dbReference>
<comment type="caution">
    <text evidence="11">The sequence shown here is derived from an EMBL/GenBank/DDBJ whole genome shotgun (WGS) entry which is preliminary data.</text>
</comment>
<keyword evidence="12" id="KW-1185">Reference proteome</keyword>
<comment type="similarity">
    <text evidence="9">Belongs to the MntA antitoxin family.</text>
</comment>
<proteinExistence type="inferred from homology"/>
<evidence type="ECO:0000256" key="2">
    <source>
        <dbReference type="ARBA" id="ARBA00022649"/>
    </source>
</evidence>
<dbReference type="SUPFAM" id="SSF81301">
    <property type="entry name" value="Nucleotidyltransferase"/>
    <property type="match status" value="1"/>
</dbReference>
<dbReference type="InterPro" id="IPR043519">
    <property type="entry name" value="NT_sf"/>
</dbReference>
<keyword evidence="4" id="KW-0548">Nucleotidyltransferase</keyword>
<evidence type="ECO:0000256" key="4">
    <source>
        <dbReference type="ARBA" id="ARBA00022695"/>
    </source>
</evidence>
<comment type="cofactor">
    <cofactor evidence="1">
        <name>Mg(2+)</name>
        <dbReference type="ChEBI" id="CHEBI:18420"/>
    </cofactor>
</comment>
<evidence type="ECO:0000256" key="3">
    <source>
        <dbReference type="ARBA" id="ARBA00022679"/>
    </source>
</evidence>
<evidence type="ECO:0000256" key="8">
    <source>
        <dbReference type="ARBA" id="ARBA00022842"/>
    </source>
</evidence>
<evidence type="ECO:0000313" key="11">
    <source>
        <dbReference type="EMBL" id="MDI5891786.1"/>
    </source>
</evidence>
<name>A0ABT6V0R8_9GAMM</name>
<dbReference type="RefSeq" id="WP_282735724.1">
    <property type="nucleotide sequence ID" value="NZ_JASCQP010000027.1"/>
</dbReference>
<dbReference type="Pfam" id="PF01909">
    <property type="entry name" value="NTP_transf_2"/>
    <property type="match status" value="1"/>
</dbReference>
<dbReference type="InterPro" id="IPR052038">
    <property type="entry name" value="Type-VII_TA_antitoxin"/>
</dbReference>
<dbReference type="Proteomes" id="UP001225957">
    <property type="component" value="Unassembled WGS sequence"/>
</dbReference>
<keyword evidence="2" id="KW-1277">Toxin-antitoxin system</keyword>
<dbReference type="InterPro" id="IPR002934">
    <property type="entry name" value="Polymerase_NTP_transf_dom"/>
</dbReference>
<keyword evidence="3" id="KW-0808">Transferase</keyword>
<accession>A0ABT6V0R8</accession>
<dbReference type="EMBL" id="JASCQP010000027">
    <property type="protein sequence ID" value="MDI5891786.1"/>
    <property type="molecule type" value="Genomic_DNA"/>
</dbReference>
<evidence type="ECO:0000259" key="10">
    <source>
        <dbReference type="Pfam" id="PF01909"/>
    </source>
</evidence>
<sequence>MARGEDVEGSDLDILIEVLPDADLFDLGAMHTELEALLGVAIDVKTLKELPEASRARVLREARNI</sequence>
<evidence type="ECO:0000256" key="1">
    <source>
        <dbReference type="ARBA" id="ARBA00001946"/>
    </source>
</evidence>
<keyword evidence="5" id="KW-0479">Metal-binding</keyword>
<evidence type="ECO:0000256" key="5">
    <source>
        <dbReference type="ARBA" id="ARBA00022723"/>
    </source>
</evidence>
<evidence type="ECO:0000256" key="9">
    <source>
        <dbReference type="ARBA" id="ARBA00038276"/>
    </source>
</evidence>
<reference evidence="11 12" key="1">
    <citation type="submission" date="2023-04" db="EMBL/GenBank/DDBJ databases">
        <title>Halomonas strains isolated from rhizosphere soil.</title>
        <authorList>
            <person name="Xu L."/>
            <person name="Sun J.-Q."/>
        </authorList>
    </citation>
    <scope>NUCLEOTIDE SEQUENCE [LARGE SCALE GENOMIC DNA]</scope>
    <source>
        <strain evidence="11 12">LR5S20</strain>
    </source>
</reference>
<dbReference type="PANTHER" id="PTHR33571">
    <property type="entry name" value="SSL8005 PROTEIN"/>
    <property type="match status" value="1"/>
</dbReference>
<protein>
    <recommendedName>
        <fullName evidence="10">Polymerase nucleotidyl transferase domain-containing protein</fullName>
    </recommendedName>
</protein>
<feature type="domain" description="Polymerase nucleotidyl transferase" evidence="10">
    <location>
        <begin position="2"/>
        <end position="62"/>
    </location>
</feature>
<dbReference type="PANTHER" id="PTHR33571:SF12">
    <property type="entry name" value="BSL3053 PROTEIN"/>
    <property type="match status" value="1"/>
</dbReference>
<evidence type="ECO:0000256" key="7">
    <source>
        <dbReference type="ARBA" id="ARBA00022840"/>
    </source>
</evidence>
<gene>
    <name evidence="11" type="ORF">QLQ83_11815</name>
</gene>
<evidence type="ECO:0000313" key="12">
    <source>
        <dbReference type="Proteomes" id="UP001225957"/>
    </source>
</evidence>
<keyword evidence="8" id="KW-0460">Magnesium</keyword>
<organism evidence="11 12">
    <name type="scientific">Halomonas rhizosphaerae</name>
    <dbReference type="NCBI Taxonomy" id="3043296"/>
    <lineage>
        <taxon>Bacteria</taxon>
        <taxon>Pseudomonadati</taxon>
        <taxon>Pseudomonadota</taxon>
        <taxon>Gammaproteobacteria</taxon>
        <taxon>Oceanospirillales</taxon>
        <taxon>Halomonadaceae</taxon>
        <taxon>Halomonas</taxon>
    </lineage>
</organism>
<evidence type="ECO:0000256" key="6">
    <source>
        <dbReference type="ARBA" id="ARBA00022741"/>
    </source>
</evidence>
<keyword evidence="6" id="KW-0547">Nucleotide-binding</keyword>
<dbReference type="CDD" id="cd05403">
    <property type="entry name" value="NT_KNTase_like"/>
    <property type="match status" value="1"/>
</dbReference>